<dbReference type="Proteomes" id="UP001500831">
    <property type="component" value="Unassembled WGS sequence"/>
</dbReference>
<gene>
    <name evidence="2" type="ORF">GCM10010517_59510</name>
</gene>
<protein>
    <recommendedName>
        <fullName evidence="1">Transthyretin/hydroxyisourate hydrolase domain-containing protein</fullName>
    </recommendedName>
</protein>
<keyword evidence="3" id="KW-1185">Reference proteome</keyword>
<evidence type="ECO:0000259" key="1">
    <source>
        <dbReference type="Pfam" id="PF00576"/>
    </source>
</evidence>
<reference evidence="2 3" key="1">
    <citation type="journal article" date="2019" name="Int. J. Syst. Evol. Microbiol.">
        <title>The Global Catalogue of Microorganisms (GCM) 10K type strain sequencing project: providing services to taxonomists for standard genome sequencing and annotation.</title>
        <authorList>
            <consortium name="The Broad Institute Genomics Platform"/>
            <consortium name="The Broad Institute Genome Sequencing Center for Infectious Disease"/>
            <person name="Wu L."/>
            <person name="Ma J."/>
        </authorList>
    </citation>
    <scope>NUCLEOTIDE SEQUENCE [LARGE SCALE GENOMIC DNA]</scope>
    <source>
        <strain evidence="2 3">JCM 6242</strain>
    </source>
</reference>
<sequence length="133" mass="14683">MGPGAGQHRPGPRTGQMGLLTMSIATQALDGVYGRSAAGVRARLERAVGTDWQPVSEAETDINGNVEEWTEKHMERGLYRLVFVTDLYFAGLGMTASYPEITVLFRMHDDHTPHHIQVVLTPHSYSTYFGVHG</sequence>
<dbReference type="Gene3D" id="2.60.40.180">
    <property type="entry name" value="Transthyretin/hydroxyisourate hydrolase domain"/>
    <property type="match status" value="1"/>
</dbReference>
<dbReference type="PANTHER" id="PTHR10395">
    <property type="entry name" value="URICASE AND TRANSTHYRETIN-RELATED"/>
    <property type="match status" value="1"/>
</dbReference>
<feature type="domain" description="Transthyretin/hydroxyisourate hydrolase" evidence="1">
    <location>
        <begin position="24"/>
        <end position="130"/>
    </location>
</feature>
<evidence type="ECO:0000313" key="3">
    <source>
        <dbReference type="Proteomes" id="UP001500831"/>
    </source>
</evidence>
<dbReference type="EMBL" id="BAAAVI010000054">
    <property type="protein sequence ID" value="GAA2894801.1"/>
    <property type="molecule type" value="Genomic_DNA"/>
</dbReference>
<dbReference type="InterPro" id="IPR023416">
    <property type="entry name" value="Transthyretin/HIU_hydrolase_d"/>
</dbReference>
<name>A0ABN3W4P9_9ACTN</name>
<accession>A0ABN3W4P9</accession>
<dbReference type="InterPro" id="IPR036817">
    <property type="entry name" value="Transthyretin/HIU_hydrolase_sf"/>
</dbReference>
<organism evidence="2 3">
    <name type="scientific">Streptosporangium fragile</name>
    <dbReference type="NCBI Taxonomy" id="46186"/>
    <lineage>
        <taxon>Bacteria</taxon>
        <taxon>Bacillati</taxon>
        <taxon>Actinomycetota</taxon>
        <taxon>Actinomycetes</taxon>
        <taxon>Streptosporangiales</taxon>
        <taxon>Streptosporangiaceae</taxon>
        <taxon>Streptosporangium</taxon>
    </lineage>
</organism>
<dbReference type="PANTHER" id="PTHR10395:SF7">
    <property type="entry name" value="5-HYDROXYISOURATE HYDROLASE"/>
    <property type="match status" value="1"/>
</dbReference>
<dbReference type="Pfam" id="PF00576">
    <property type="entry name" value="Transthyretin"/>
    <property type="match status" value="1"/>
</dbReference>
<evidence type="ECO:0000313" key="2">
    <source>
        <dbReference type="EMBL" id="GAA2894801.1"/>
    </source>
</evidence>
<dbReference type="SUPFAM" id="SSF49472">
    <property type="entry name" value="Transthyretin (synonym: prealbumin)"/>
    <property type="match status" value="1"/>
</dbReference>
<comment type="caution">
    <text evidence="2">The sequence shown here is derived from an EMBL/GenBank/DDBJ whole genome shotgun (WGS) entry which is preliminary data.</text>
</comment>
<proteinExistence type="predicted"/>